<comment type="similarity">
    <text evidence="1">Belongs to the ATP-dependent AMP-binding enzyme family.</text>
</comment>
<dbReference type="GO" id="GO:0035336">
    <property type="term" value="P:long-chain fatty-acyl-CoA metabolic process"/>
    <property type="evidence" value="ECO:0007669"/>
    <property type="project" value="TreeGrafter"/>
</dbReference>
<keyword evidence="4" id="KW-0067">ATP-binding</keyword>
<feature type="domain" description="AMP-dependent synthetase/ligase" evidence="6">
    <location>
        <begin position="51"/>
        <end position="488"/>
    </location>
</feature>
<feature type="non-terminal residue" evidence="7">
    <location>
        <position position="576"/>
    </location>
</feature>
<sequence>MDYINQLFLPKQPPATVLVDEQEHIYRARPAADGLIDTPIVHTKEKQVGGQTKKWISYELGDYEWWTYEQARALSIKTAALMQSHGIGKGDRVFFFAKTTASWMITAQASFLLGASITTGYDSMPADSIASIIQQTQPKVIFTETSLFKVMNEAYGMLDTSNLPGLVMYVGTDGGQELTTLQQTLDQHNTTLMSLEDTYSQQIQVDDEETASVTTTNVQPKDLAMIMFTSGTSGTPKGVQLTHSNILAAIGGAHHLVIDFILKDDQTYIGYLPLAHILEFVVELVMITLGIPIGYANVRTLMGDSVTGPDGQGKGKGDLACLKPTIMAGVPAVWERIKQGIEREMDKQHWIVQSLFQAAIEAKWSLLRYFGQENQITRLFDNTIFAPLRSMTGGRLKYGVSGGAPISLETQKFISSGLCFMVQGYGLTECCGLASLTYPDLGPTIGIIGPPSPSIEFKLMDVPDTDYKAINGTGELLLRGPSLMAGYYNLPEVTKETMTEDGWFRTGDVATLLEDGTVKITDRIKNLVKLSHGEYIALEKLESVYKAAPGVGNVCVYGDAFCSKPVALILPIEAKV</sequence>
<evidence type="ECO:0000259" key="6">
    <source>
        <dbReference type="Pfam" id="PF00501"/>
    </source>
</evidence>
<evidence type="ECO:0000256" key="4">
    <source>
        <dbReference type="ARBA" id="ARBA00022840"/>
    </source>
</evidence>
<dbReference type="Proteomes" id="UP000242146">
    <property type="component" value="Unassembled WGS sequence"/>
</dbReference>
<dbReference type="Gene3D" id="3.40.50.12780">
    <property type="entry name" value="N-terminal domain of ligase-like"/>
    <property type="match status" value="1"/>
</dbReference>
<evidence type="ECO:0000256" key="5">
    <source>
        <dbReference type="ARBA" id="ARBA00036813"/>
    </source>
</evidence>
<dbReference type="SUPFAM" id="SSF56801">
    <property type="entry name" value="Acetyl-CoA synthetase-like"/>
    <property type="match status" value="1"/>
</dbReference>
<dbReference type="InterPro" id="IPR000873">
    <property type="entry name" value="AMP-dep_synth/lig_dom"/>
</dbReference>
<comment type="catalytic activity">
    <reaction evidence="5">
        <text>a long-chain fatty acid + ATP + CoA = a long-chain fatty acyl-CoA + AMP + diphosphate</text>
        <dbReference type="Rhea" id="RHEA:15421"/>
        <dbReference type="ChEBI" id="CHEBI:30616"/>
        <dbReference type="ChEBI" id="CHEBI:33019"/>
        <dbReference type="ChEBI" id="CHEBI:57287"/>
        <dbReference type="ChEBI" id="CHEBI:57560"/>
        <dbReference type="ChEBI" id="CHEBI:83139"/>
        <dbReference type="ChEBI" id="CHEBI:456215"/>
        <dbReference type="EC" id="6.2.1.3"/>
    </reaction>
</comment>
<dbReference type="GO" id="GO:0004467">
    <property type="term" value="F:long-chain fatty acid-CoA ligase activity"/>
    <property type="evidence" value="ECO:0007669"/>
    <property type="project" value="UniProtKB-EC"/>
</dbReference>
<evidence type="ECO:0000313" key="8">
    <source>
        <dbReference type="Proteomes" id="UP000242146"/>
    </source>
</evidence>
<dbReference type="GO" id="GO:0005524">
    <property type="term" value="F:ATP binding"/>
    <property type="evidence" value="ECO:0007669"/>
    <property type="project" value="UniProtKB-KW"/>
</dbReference>
<dbReference type="STRING" id="101127.A0A1X2GQE2"/>
<name>A0A1X2GQE2_9FUNG</name>
<dbReference type="InterPro" id="IPR042099">
    <property type="entry name" value="ANL_N_sf"/>
</dbReference>
<keyword evidence="3" id="KW-0547">Nucleotide-binding</keyword>
<dbReference type="OrthoDB" id="445695at2759"/>
<dbReference type="InterPro" id="IPR020845">
    <property type="entry name" value="AMP-binding_CS"/>
</dbReference>
<organism evidence="7 8">
    <name type="scientific">Hesseltinella vesiculosa</name>
    <dbReference type="NCBI Taxonomy" id="101127"/>
    <lineage>
        <taxon>Eukaryota</taxon>
        <taxon>Fungi</taxon>
        <taxon>Fungi incertae sedis</taxon>
        <taxon>Mucoromycota</taxon>
        <taxon>Mucoromycotina</taxon>
        <taxon>Mucoromycetes</taxon>
        <taxon>Mucorales</taxon>
        <taxon>Cunninghamellaceae</taxon>
        <taxon>Hesseltinella</taxon>
    </lineage>
</organism>
<gene>
    <name evidence="7" type="ORF">DM01DRAFT_1275217</name>
</gene>
<dbReference type="GO" id="GO:0005783">
    <property type="term" value="C:endoplasmic reticulum"/>
    <property type="evidence" value="ECO:0007669"/>
    <property type="project" value="TreeGrafter"/>
</dbReference>
<dbReference type="PANTHER" id="PTHR43272">
    <property type="entry name" value="LONG-CHAIN-FATTY-ACID--COA LIGASE"/>
    <property type="match status" value="1"/>
</dbReference>
<comment type="caution">
    <text evidence="7">The sequence shown here is derived from an EMBL/GenBank/DDBJ whole genome shotgun (WGS) entry which is preliminary data.</text>
</comment>
<proteinExistence type="inferred from homology"/>
<dbReference type="PROSITE" id="PS00455">
    <property type="entry name" value="AMP_BINDING"/>
    <property type="match status" value="1"/>
</dbReference>
<keyword evidence="2" id="KW-0436">Ligase</keyword>
<reference evidence="7 8" key="1">
    <citation type="submission" date="2016-07" db="EMBL/GenBank/DDBJ databases">
        <title>Pervasive Adenine N6-methylation of Active Genes in Fungi.</title>
        <authorList>
            <consortium name="DOE Joint Genome Institute"/>
            <person name="Mondo S.J."/>
            <person name="Dannebaum R.O."/>
            <person name="Kuo R.C."/>
            <person name="Labutti K."/>
            <person name="Haridas S."/>
            <person name="Kuo A."/>
            <person name="Salamov A."/>
            <person name="Ahrendt S.R."/>
            <person name="Lipzen A."/>
            <person name="Sullivan W."/>
            <person name="Andreopoulos W.B."/>
            <person name="Clum A."/>
            <person name="Lindquist E."/>
            <person name="Daum C."/>
            <person name="Ramamoorthy G.K."/>
            <person name="Gryganskyi A."/>
            <person name="Culley D."/>
            <person name="Magnuson J.K."/>
            <person name="James T.Y."/>
            <person name="O'Malley M.A."/>
            <person name="Stajich J.E."/>
            <person name="Spatafora J.W."/>
            <person name="Visel A."/>
            <person name="Grigoriev I.V."/>
        </authorList>
    </citation>
    <scope>NUCLEOTIDE SEQUENCE [LARGE SCALE GENOMIC DNA]</scope>
    <source>
        <strain evidence="7 8">NRRL 3301</strain>
    </source>
</reference>
<evidence type="ECO:0000256" key="2">
    <source>
        <dbReference type="ARBA" id="ARBA00022598"/>
    </source>
</evidence>
<evidence type="ECO:0000313" key="7">
    <source>
        <dbReference type="EMBL" id="ORX59043.1"/>
    </source>
</evidence>
<dbReference type="GO" id="GO:0005886">
    <property type="term" value="C:plasma membrane"/>
    <property type="evidence" value="ECO:0007669"/>
    <property type="project" value="TreeGrafter"/>
</dbReference>
<evidence type="ECO:0000256" key="3">
    <source>
        <dbReference type="ARBA" id="ARBA00022741"/>
    </source>
</evidence>
<keyword evidence="8" id="KW-1185">Reference proteome</keyword>
<dbReference type="GO" id="GO:0005811">
    <property type="term" value="C:lipid droplet"/>
    <property type="evidence" value="ECO:0007669"/>
    <property type="project" value="TreeGrafter"/>
</dbReference>
<dbReference type="AlphaFoldDB" id="A0A1X2GQE2"/>
<dbReference type="PANTHER" id="PTHR43272:SF83">
    <property type="entry name" value="ACYL-COA SYNTHETASE LONG-CHAIN, ISOFORM J"/>
    <property type="match status" value="1"/>
</dbReference>
<dbReference type="EMBL" id="MCGT01000006">
    <property type="protein sequence ID" value="ORX59043.1"/>
    <property type="molecule type" value="Genomic_DNA"/>
</dbReference>
<dbReference type="Pfam" id="PF00501">
    <property type="entry name" value="AMP-binding"/>
    <property type="match status" value="1"/>
</dbReference>
<accession>A0A1X2GQE2</accession>
<evidence type="ECO:0000256" key="1">
    <source>
        <dbReference type="ARBA" id="ARBA00006432"/>
    </source>
</evidence>
<protein>
    <submittedName>
        <fullName evidence="7">Acetyl-CoA synthetase-like protein</fullName>
    </submittedName>
</protein>